<organism evidence="6 7">
    <name type="scientific">Hymenobacter ginkgonis</name>
    <dbReference type="NCBI Taxonomy" id="2682976"/>
    <lineage>
        <taxon>Bacteria</taxon>
        <taxon>Pseudomonadati</taxon>
        <taxon>Bacteroidota</taxon>
        <taxon>Cytophagia</taxon>
        <taxon>Cytophagales</taxon>
        <taxon>Hymenobacteraceae</taxon>
        <taxon>Hymenobacter</taxon>
    </lineage>
</organism>
<keyword evidence="7" id="KW-1185">Reference proteome</keyword>
<evidence type="ECO:0000313" key="6">
    <source>
        <dbReference type="EMBL" id="MVN75728.1"/>
    </source>
</evidence>
<keyword evidence="4 5" id="KW-0472">Membrane</keyword>
<comment type="subcellular location">
    <subcellularLocation>
        <location evidence="1">Membrane</location>
        <topology evidence="1">Multi-pass membrane protein</topology>
    </subcellularLocation>
</comment>
<gene>
    <name evidence="6" type="ORF">GO988_05255</name>
</gene>
<feature type="transmembrane region" description="Helical" evidence="5">
    <location>
        <begin position="99"/>
        <end position="117"/>
    </location>
</feature>
<reference evidence="6 7" key="1">
    <citation type="submission" date="2019-12" db="EMBL/GenBank/DDBJ databases">
        <title>Hymenobacter sp. HMF4947 Genome sequencing and assembly.</title>
        <authorList>
            <person name="Kang H."/>
            <person name="Cha I."/>
            <person name="Kim H."/>
            <person name="Joh K."/>
        </authorList>
    </citation>
    <scope>NUCLEOTIDE SEQUENCE [LARGE SCALE GENOMIC DNA]</scope>
    <source>
        <strain evidence="6 7">HMF4947</strain>
    </source>
</reference>
<evidence type="ECO:0000256" key="3">
    <source>
        <dbReference type="ARBA" id="ARBA00022989"/>
    </source>
</evidence>
<evidence type="ECO:0000256" key="2">
    <source>
        <dbReference type="ARBA" id="ARBA00022692"/>
    </source>
</evidence>
<comment type="caution">
    <text evidence="6">The sequence shown here is derived from an EMBL/GenBank/DDBJ whole genome shotgun (WGS) entry which is preliminary data.</text>
</comment>
<sequence>MKPRTLILLHWGLIGFFALLMLADGLAGALQVQGGQNAMRHLGYPLYTLLIFGSAKILGALALLQPWWRTLKEWAFAGFAINFVGAAASHLLAGDGLSAALPALVMLAVLLGLHYLWRRYLAAQAKAPELGSLARTVSA</sequence>
<evidence type="ECO:0000313" key="7">
    <source>
        <dbReference type="Proteomes" id="UP000441336"/>
    </source>
</evidence>
<dbReference type="EMBL" id="WQKZ01000001">
    <property type="protein sequence ID" value="MVN75728.1"/>
    <property type="molecule type" value="Genomic_DNA"/>
</dbReference>
<dbReference type="AlphaFoldDB" id="A0A7K1TBE2"/>
<dbReference type="InterPro" id="IPR032808">
    <property type="entry name" value="DoxX"/>
</dbReference>
<evidence type="ECO:0000256" key="5">
    <source>
        <dbReference type="SAM" id="Phobius"/>
    </source>
</evidence>
<dbReference type="Pfam" id="PF13564">
    <property type="entry name" value="DoxX_2"/>
    <property type="match status" value="1"/>
</dbReference>
<feature type="transmembrane region" description="Helical" evidence="5">
    <location>
        <begin position="45"/>
        <end position="64"/>
    </location>
</feature>
<keyword evidence="2 5" id="KW-0812">Transmembrane</keyword>
<dbReference type="RefSeq" id="WP_157562446.1">
    <property type="nucleotide sequence ID" value="NZ_WQKZ01000001.1"/>
</dbReference>
<name>A0A7K1TBE2_9BACT</name>
<proteinExistence type="predicted"/>
<dbReference type="GO" id="GO:0016020">
    <property type="term" value="C:membrane"/>
    <property type="evidence" value="ECO:0007669"/>
    <property type="project" value="UniProtKB-SubCell"/>
</dbReference>
<accession>A0A7K1TBE2</accession>
<keyword evidence="3 5" id="KW-1133">Transmembrane helix</keyword>
<evidence type="ECO:0000256" key="4">
    <source>
        <dbReference type="ARBA" id="ARBA00023136"/>
    </source>
</evidence>
<feature type="transmembrane region" description="Helical" evidence="5">
    <location>
        <begin position="76"/>
        <end position="93"/>
    </location>
</feature>
<evidence type="ECO:0000256" key="1">
    <source>
        <dbReference type="ARBA" id="ARBA00004141"/>
    </source>
</evidence>
<dbReference type="Proteomes" id="UP000441336">
    <property type="component" value="Unassembled WGS sequence"/>
</dbReference>
<protein>
    <submittedName>
        <fullName evidence="6">DoxX family protein</fullName>
    </submittedName>
</protein>